<sequence length="77" mass="8967">IHVHLPLFNVYVNYSIYLIDSSYLHGSLCHSGITRLMNFVPARDLLFSSEEFRSVTTKWPIYSEVGPRFYSHLTRSS</sequence>
<feature type="non-terminal residue" evidence="1">
    <location>
        <position position="1"/>
    </location>
</feature>
<gene>
    <name evidence="1" type="ORF">X801_05188</name>
</gene>
<reference evidence="1 2" key="1">
    <citation type="submission" date="2015-03" db="EMBL/GenBank/DDBJ databases">
        <title>Draft genome of the nematode, Opisthorchis viverrini.</title>
        <authorList>
            <person name="Mitreva M."/>
        </authorList>
    </citation>
    <scope>NUCLEOTIDE SEQUENCE [LARGE SCALE GENOMIC DNA]</scope>
    <source>
        <strain evidence="1">Khon Kaen</strain>
    </source>
</reference>
<organism evidence="1 2">
    <name type="scientific">Opisthorchis viverrini</name>
    <name type="common">Southeast Asian liver fluke</name>
    <dbReference type="NCBI Taxonomy" id="6198"/>
    <lineage>
        <taxon>Eukaryota</taxon>
        <taxon>Metazoa</taxon>
        <taxon>Spiralia</taxon>
        <taxon>Lophotrochozoa</taxon>
        <taxon>Platyhelminthes</taxon>
        <taxon>Trematoda</taxon>
        <taxon>Digenea</taxon>
        <taxon>Opisthorchiida</taxon>
        <taxon>Opisthorchiata</taxon>
        <taxon>Opisthorchiidae</taxon>
        <taxon>Opisthorchis</taxon>
    </lineage>
</organism>
<proteinExistence type="predicted"/>
<accession>A0A1S8WWQ6</accession>
<evidence type="ECO:0000313" key="2">
    <source>
        <dbReference type="Proteomes" id="UP000243686"/>
    </source>
</evidence>
<dbReference type="AlphaFoldDB" id="A0A1S8WWQ6"/>
<keyword evidence="2" id="KW-1185">Reference proteome</keyword>
<evidence type="ECO:0000313" key="1">
    <source>
        <dbReference type="EMBL" id="OON18952.1"/>
    </source>
</evidence>
<dbReference type="Proteomes" id="UP000243686">
    <property type="component" value="Unassembled WGS sequence"/>
</dbReference>
<dbReference type="EMBL" id="KV893704">
    <property type="protein sequence ID" value="OON18952.1"/>
    <property type="molecule type" value="Genomic_DNA"/>
</dbReference>
<name>A0A1S8WWQ6_OPIVI</name>
<protein>
    <submittedName>
        <fullName evidence="1">Uncharacterized protein</fullName>
    </submittedName>
</protein>